<keyword evidence="1" id="KW-0472">Membrane</keyword>
<evidence type="ECO:0000313" key="2">
    <source>
        <dbReference type="EMBL" id="OGN22875.1"/>
    </source>
</evidence>
<reference evidence="2 3" key="1">
    <citation type="journal article" date="2016" name="Nat. Commun.">
        <title>Thousands of microbial genomes shed light on interconnected biogeochemical processes in an aquifer system.</title>
        <authorList>
            <person name="Anantharaman K."/>
            <person name="Brown C.T."/>
            <person name="Hug L.A."/>
            <person name="Sharon I."/>
            <person name="Castelle C.J."/>
            <person name="Probst A.J."/>
            <person name="Thomas B.C."/>
            <person name="Singh A."/>
            <person name="Wilkins M.J."/>
            <person name="Karaoz U."/>
            <person name="Brodie E.L."/>
            <person name="Williams K.H."/>
            <person name="Hubbard S.S."/>
            <person name="Banfield J.F."/>
        </authorList>
    </citation>
    <scope>NUCLEOTIDE SEQUENCE [LARGE SCALE GENOMIC DNA]</scope>
</reference>
<evidence type="ECO:0000256" key="1">
    <source>
        <dbReference type="SAM" id="Phobius"/>
    </source>
</evidence>
<dbReference type="Proteomes" id="UP000178227">
    <property type="component" value="Unassembled WGS sequence"/>
</dbReference>
<protein>
    <submittedName>
        <fullName evidence="2">Uncharacterized protein</fullName>
    </submittedName>
</protein>
<sequence length="75" mass="8111">MNVNGSIVVQVILGLTSYTLLGIALFIQFTLVAGIYGRGVSPGEENRVFLTFVPLVLLVLSLYAGAFVTNFFARK</sequence>
<evidence type="ECO:0000313" key="3">
    <source>
        <dbReference type="Proteomes" id="UP000178227"/>
    </source>
</evidence>
<dbReference type="EMBL" id="MGKI01000007">
    <property type="protein sequence ID" value="OGN22875.1"/>
    <property type="molecule type" value="Genomic_DNA"/>
</dbReference>
<feature type="transmembrane region" description="Helical" evidence="1">
    <location>
        <begin position="12"/>
        <end position="36"/>
    </location>
</feature>
<comment type="caution">
    <text evidence="2">The sequence shown here is derived from an EMBL/GenBank/DDBJ whole genome shotgun (WGS) entry which is preliminary data.</text>
</comment>
<proteinExistence type="predicted"/>
<feature type="transmembrane region" description="Helical" evidence="1">
    <location>
        <begin position="48"/>
        <end position="73"/>
    </location>
</feature>
<gene>
    <name evidence="2" type="ORF">A2918_01130</name>
</gene>
<keyword evidence="1" id="KW-1133">Transmembrane helix</keyword>
<dbReference type="AlphaFoldDB" id="A0A1F8GBW5"/>
<keyword evidence="1" id="KW-0812">Transmembrane</keyword>
<organism evidence="2 3">
    <name type="scientific">Candidatus Yanofskybacteria bacterium RIFCSPLOWO2_01_FULL_42_49</name>
    <dbReference type="NCBI Taxonomy" id="1802694"/>
    <lineage>
        <taxon>Bacteria</taxon>
        <taxon>Candidatus Yanofskyibacteriota</taxon>
    </lineage>
</organism>
<name>A0A1F8GBW5_9BACT</name>
<accession>A0A1F8GBW5</accession>